<accession>A0A0F7L495</accession>
<protein>
    <submittedName>
        <fullName evidence="1">Uncharacterized protein</fullName>
    </submittedName>
</protein>
<evidence type="ECO:0000313" key="1">
    <source>
        <dbReference type="EMBL" id="AKH45831.1"/>
    </source>
</evidence>
<organism evidence="1">
    <name type="scientific">uncultured marine virus</name>
    <dbReference type="NCBI Taxonomy" id="186617"/>
    <lineage>
        <taxon>Viruses</taxon>
        <taxon>environmental samples</taxon>
    </lineage>
</organism>
<reference evidence="1" key="1">
    <citation type="journal article" date="2015" name="Front. Microbiol.">
        <title>Combining genomic sequencing methods to explore viral diversity and reveal potential virus-host interactions.</title>
        <authorList>
            <person name="Chow C.E."/>
            <person name="Winget D.M."/>
            <person name="White R.A.III."/>
            <person name="Hallam S.J."/>
            <person name="Suttle C.A."/>
        </authorList>
    </citation>
    <scope>NUCLEOTIDE SEQUENCE</scope>
    <source>
        <strain evidence="1">Anoxic3_1</strain>
    </source>
</reference>
<dbReference type="EMBL" id="KR029577">
    <property type="protein sequence ID" value="AKH45831.1"/>
    <property type="molecule type" value="Genomic_DNA"/>
</dbReference>
<reference evidence="1" key="2">
    <citation type="submission" date="2015-03" db="EMBL/GenBank/DDBJ databases">
        <authorList>
            <person name="Chow C.-E.T."/>
            <person name="Winget D.M."/>
            <person name="White R.A.III."/>
            <person name="Hallam S.J."/>
            <person name="Suttle C.A."/>
        </authorList>
    </citation>
    <scope>NUCLEOTIDE SEQUENCE</scope>
    <source>
        <strain evidence="1">Anoxic3_1</strain>
    </source>
</reference>
<name>A0A0F7L495_9VIRU</name>
<sequence length="69" mass="7257">MITGSLTARSARRLSTVKASLLARTPPSLMARGTSNTLGIRRSNAASFVRAAPRSQAGYARGRHTNGSD</sequence>
<proteinExistence type="predicted"/>